<dbReference type="AlphaFoldDB" id="A0A7X9WAY7"/>
<feature type="transmembrane region" description="Helical" evidence="1">
    <location>
        <begin position="376"/>
        <end position="392"/>
    </location>
</feature>
<feature type="transmembrane region" description="Helical" evidence="1">
    <location>
        <begin position="198"/>
        <end position="221"/>
    </location>
</feature>
<dbReference type="Proteomes" id="UP000538955">
    <property type="component" value="Unassembled WGS sequence"/>
</dbReference>
<evidence type="ECO:0000256" key="1">
    <source>
        <dbReference type="SAM" id="Phobius"/>
    </source>
</evidence>
<keyword evidence="1" id="KW-0812">Transmembrane</keyword>
<feature type="transmembrane region" description="Helical" evidence="1">
    <location>
        <begin position="254"/>
        <end position="275"/>
    </location>
</feature>
<feature type="transmembrane region" description="Helical" evidence="1">
    <location>
        <begin position="98"/>
        <end position="116"/>
    </location>
</feature>
<dbReference type="RefSeq" id="WP_023351190.1">
    <property type="nucleotide sequence ID" value="NZ_CBCPJN010000002.1"/>
</dbReference>
<dbReference type="EMBL" id="JABBMI010000069">
    <property type="protein sequence ID" value="NMK54734.1"/>
    <property type="molecule type" value="Genomic_DNA"/>
</dbReference>
<feature type="transmembrane region" description="Helical" evidence="1">
    <location>
        <begin position="176"/>
        <end position="191"/>
    </location>
</feature>
<feature type="transmembrane region" description="Helical" evidence="1">
    <location>
        <begin position="287"/>
        <end position="306"/>
    </location>
</feature>
<evidence type="ECO:0008006" key="6">
    <source>
        <dbReference type="Google" id="ProtNLM"/>
    </source>
</evidence>
<sequence length="495" mass="57278">MKQLKQHEQLCWYIGIILFYFIMAILTPLSFVDWHWYLNSHISSLGQDLMRTNGRYLGNFLEILAMHSAIFKYLSYTALSCLMVYFCTIIVNVNKKFIYILICFTFLIMIPSGVYSETYGWLAGFYNYIPSSIISLFILYTIIYILYGDEEASINHLWLFLTACLFGQLFIENITIYNSLIILIGASIYGIQHKKLNYYLIVGFMLSCIGAIIMFLNPIYFKIIDGKTVYHSISDKVGIIHKIGTTLLMDFPKYIFLNQYLILVVISVIITILLVRNTIFVNQHVVIKFAIMYGLYSLPFYKLLIYDQFHFEIYTKSFSIALLNFLICAVFFAVLIYSTVILISEKFLRAIALGCLISIVLSTLPLLVVAPIGNRNFYFIYVLWLIFLLCFVKQFDGNINKVTTIVKAIACAHSLILVIGFSLIYQSSVNRIENVEEQLKNGKRHQSIILERLPFEKYTHLTTPSTKTDLNDFKAYYDLPKDLKFKVVPFGYDGE</sequence>
<feature type="transmembrane region" description="Helical" evidence="1">
    <location>
        <begin position="128"/>
        <end position="147"/>
    </location>
</feature>
<keyword evidence="1" id="KW-0472">Membrane</keyword>
<evidence type="ECO:0000313" key="4">
    <source>
        <dbReference type="Proteomes" id="UP000538955"/>
    </source>
</evidence>
<feature type="transmembrane region" description="Helical" evidence="1">
    <location>
        <begin position="154"/>
        <end position="170"/>
    </location>
</feature>
<comment type="caution">
    <text evidence="3">The sequence shown here is derived from an EMBL/GenBank/DDBJ whole genome shotgun (WGS) entry which is preliminary data.</text>
</comment>
<organism evidence="3 5">
    <name type="scientific">Staphylococcus capitis</name>
    <dbReference type="NCBI Taxonomy" id="29388"/>
    <lineage>
        <taxon>Bacteria</taxon>
        <taxon>Bacillati</taxon>
        <taxon>Bacillota</taxon>
        <taxon>Bacilli</taxon>
        <taxon>Bacillales</taxon>
        <taxon>Staphylococcaceae</taxon>
        <taxon>Staphylococcus</taxon>
    </lineage>
</organism>
<evidence type="ECO:0000313" key="3">
    <source>
        <dbReference type="EMBL" id="NMK97858.1"/>
    </source>
</evidence>
<keyword evidence="4" id="KW-1185">Reference proteome</keyword>
<feature type="transmembrane region" description="Helical" evidence="1">
    <location>
        <begin position="73"/>
        <end position="91"/>
    </location>
</feature>
<dbReference type="Pfam" id="PF19528">
    <property type="entry name" value="DUF6056"/>
    <property type="match status" value="1"/>
</dbReference>
<feature type="transmembrane region" description="Helical" evidence="1">
    <location>
        <begin position="350"/>
        <end position="370"/>
    </location>
</feature>
<feature type="transmembrane region" description="Helical" evidence="1">
    <location>
        <begin position="318"/>
        <end position="343"/>
    </location>
</feature>
<name>A0A7X9WAY7_STACP</name>
<accession>A0A7X9WAY7</accession>
<keyword evidence="1" id="KW-1133">Transmembrane helix</keyword>
<dbReference type="InterPro" id="IPR045691">
    <property type="entry name" value="DUF6056"/>
</dbReference>
<dbReference type="Proteomes" id="UP000550736">
    <property type="component" value="Unassembled WGS sequence"/>
</dbReference>
<evidence type="ECO:0000313" key="2">
    <source>
        <dbReference type="EMBL" id="NMK54734.1"/>
    </source>
</evidence>
<evidence type="ECO:0000313" key="5">
    <source>
        <dbReference type="Proteomes" id="UP000550736"/>
    </source>
</evidence>
<feature type="transmembrane region" description="Helical" evidence="1">
    <location>
        <begin position="12"/>
        <end position="31"/>
    </location>
</feature>
<feature type="transmembrane region" description="Helical" evidence="1">
    <location>
        <begin position="404"/>
        <end position="425"/>
    </location>
</feature>
<reference evidence="4 5" key="1">
    <citation type="submission" date="2020-04" db="EMBL/GenBank/DDBJ databases">
        <title>The Epidemiology and Molecular Characteristics of Linezolid-Resistant Staphylococcus capitis in Huashan Hospital, Shanghai.</title>
        <authorList>
            <person name="Ding L."/>
            <person name="Li P."/>
            <person name="Yang Y."/>
            <person name="Lin D."/>
            <person name="Xu X."/>
        </authorList>
    </citation>
    <scope>NUCLEOTIDE SEQUENCE [LARGE SCALE GENOMIC DNA]</scope>
    <source>
        <strain evidence="3 5">12-86</strain>
        <strain evidence="2 4">17-84</strain>
    </source>
</reference>
<dbReference type="EMBL" id="JABBLX010000023">
    <property type="protein sequence ID" value="NMK97858.1"/>
    <property type="molecule type" value="Genomic_DNA"/>
</dbReference>
<gene>
    <name evidence="3" type="ORF">HHM13_07115</name>
    <name evidence="2" type="ORF">HHM24_08370</name>
</gene>
<protein>
    <recommendedName>
        <fullName evidence="6">Glucosyltransferase</fullName>
    </recommendedName>
</protein>
<proteinExistence type="predicted"/>